<comment type="pathway">
    <text evidence="2">Amino-acid biosynthesis; L-isoleucine biosynthesis; L-isoleucine from 2-oxobutanoate: step 4/4.</text>
</comment>
<dbReference type="InterPro" id="IPR036038">
    <property type="entry name" value="Aminotransferase-like"/>
</dbReference>
<comment type="catalytic activity">
    <reaction evidence="13 16">
        <text>L-leucine + 2-oxoglutarate = 4-methyl-2-oxopentanoate + L-glutamate</text>
        <dbReference type="Rhea" id="RHEA:18321"/>
        <dbReference type="ChEBI" id="CHEBI:16810"/>
        <dbReference type="ChEBI" id="CHEBI:17865"/>
        <dbReference type="ChEBI" id="CHEBI:29985"/>
        <dbReference type="ChEBI" id="CHEBI:57427"/>
        <dbReference type="EC" id="2.6.1.42"/>
    </reaction>
</comment>
<dbReference type="GO" id="GO:0004084">
    <property type="term" value="F:branched-chain-amino-acid transaminase activity"/>
    <property type="evidence" value="ECO:0007669"/>
    <property type="project" value="UniProtKB-EC"/>
</dbReference>
<dbReference type="InterPro" id="IPR018300">
    <property type="entry name" value="Aminotrans_IV_CS"/>
</dbReference>
<dbReference type="InterPro" id="IPR033939">
    <property type="entry name" value="BCAT_family"/>
</dbReference>
<evidence type="ECO:0000256" key="16">
    <source>
        <dbReference type="RuleBase" id="RU004517"/>
    </source>
</evidence>
<name>A0ABX6YM10_9MICO</name>
<dbReference type="PANTHER" id="PTHR11825">
    <property type="entry name" value="SUBGROUP IIII AMINOTRANSFERASE"/>
    <property type="match status" value="1"/>
</dbReference>
<evidence type="ECO:0000256" key="7">
    <source>
        <dbReference type="ARBA" id="ARBA00022605"/>
    </source>
</evidence>
<evidence type="ECO:0000256" key="9">
    <source>
        <dbReference type="ARBA" id="ARBA00022898"/>
    </source>
</evidence>
<dbReference type="InterPro" id="IPR005786">
    <property type="entry name" value="B_amino_transII"/>
</dbReference>
<keyword evidence="7 16" id="KW-0028">Amino-acid biosynthesis</keyword>
<dbReference type="RefSeq" id="WP_166989462.1">
    <property type="nucleotide sequence ID" value="NZ_CP061169.1"/>
</dbReference>
<sequence>MTTVSDAPALSFARTLNSSPATTEERDAVLANPGFGIYFSDHMVSIDWTVESGWHDARLQPYGPLQLDPGSAVLHYGQEVFEGLKAYRHDDGSIWTFRPEKNAERLQRSARRLALPELPVGDFLASLKQVISVDAAWVPPGDDGSLYLRPFMIANETFLGVRAAHTVAYYVIASPAGPYFTGGVTPVSIWLSTQYSRAGRGGTGAAKCGGNYAASLLPQEEAAQNGCSQVLFLDAETGQHVDELGGMNVFFVMGGDTLVTPATSGSILEGVTRDSVIQLAKDRGMTVEERDISLDEWRDGVDSGRITEIFACGTAAVITPIAQVKSADFTIGSADAPAGDITMALRKELTDIQHGRAEDRHGWLYRLDA</sequence>
<evidence type="ECO:0000313" key="18">
    <source>
        <dbReference type="Proteomes" id="UP000662814"/>
    </source>
</evidence>
<evidence type="ECO:0000256" key="12">
    <source>
        <dbReference type="ARBA" id="ARBA00048798"/>
    </source>
</evidence>
<accession>A0ABX6YM10</accession>
<keyword evidence="8 16" id="KW-0808">Transferase</keyword>
<dbReference type="InterPro" id="IPR043131">
    <property type="entry name" value="BCAT-like_N"/>
</dbReference>
<evidence type="ECO:0000256" key="15">
    <source>
        <dbReference type="RuleBase" id="RU004516"/>
    </source>
</evidence>
<evidence type="ECO:0000256" key="11">
    <source>
        <dbReference type="ARBA" id="ARBA00048212"/>
    </source>
</evidence>
<evidence type="ECO:0000256" key="13">
    <source>
        <dbReference type="ARBA" id="ARBA00049229"/>
    </source>
</evidence>
<comment type="pathway">
    <text evidence="3">Amino-acid biosynthesis; L-valine biosynthesis; L-valine from pyruvate: step 4/4.</text>
</comment>
<evidence type="ECO:0000313" key="17">
    <source>
        <dbReference type="EMBL" id="QPZ39762.1"/>
    </source>
</evidence>
<gene>
    <name evidence="17" type="ORF">HCR76_06915</name>
</gene>
<dbReference type="NCBIfam" id="NF009897">
    <property type="entry name" value="PRK13357.1"/>
    <property type="match status" value="1"/>
</dbReference>
<dbReference type="PANTHER" id="PTHR11825:SF44">
    <property type="entry name" value="BRANCHED-CHAIN-AMINO-ACID AMINOTRANSFERASE"/>
    <property type="match status" value="1"/>
</dbReference>
<reference evidence="17 18" key="1">
    <citation type="submission" date="2020-12" db="EMBL/GenBank/DDBJ databases">
        <title>Microbacterium sp. HY060.</title>
        <authorList>
            <person name="Zhou J."/>
        </authorList>
    </citation>
    <scope>NUCLEOTIDE SEQUENCE [LARGE SCALE GENOMIC DNA]</scope>
    <source>
        <strain evidence="17 18">HY60</strain>
    </source>
</reference>
<comment type="pathway">
    <text evidence="4">Amino-acid biosynthesis; L-leucine biosynthesis; L-leucine from 3-methyl-2-oxobutanoate: step 4/4.</text>
</comment>
<evidence type="ECO:0000256" key="1">
    <source>
        <dbReference type="ARBA" id="ARBA00001933"/>
    </source>
</evidence>
<proteinExistence type="inferred from homology"/>
<evidence type="ECO:0000256" key="8">
    <source>
        <dbReference type="ARBA" id="ARBA00022679"/>
    </source>
</evidence>
<comment type="catalytic activity">
    <reaction evidence="11 16">
        <text>L-valine + 2-oxoglutarate = 3-methyl-2-oxobutanoate + L-glutamate</text>
        <dbReference type="Rhea" id="RHEA:24813"/>
        <dbReference type="ChEBI" id="CHEBI:11851"/>
        <dbReference type="ChEBI" id="CHEBI:16810"/>
        <dbReference type="ChEBI" id="CHEBI:29985"/>
        <dbReference type="ChEBI" id="CHEBI:57762"/>
        <dbReference type="EC" id="2.6.1.42"/>
    </reaction>
</comment>
<dbReference type="InterPro" id="IPR001544">
    <property type="entry name" value="Aminotrans_IV"/>
</dbReference>
<evidence type="ECO:0000256" key="6">
    <source>
        <dbReference type="ARBA" id="ARBA00022576"/>
    </source>
</evidence>
<dbReference type="EMBL" id="CP061169">
    <property type="protein sequence ID" value="QPZ39762.1"/>
    <property type="molecule type" value="Genomic_DNA"/>
</dbReference>
<evidence type="ECO:0000256" key="10">
    <source>
        <dbReference type="ARBA" id="ARBA00023304"/>
    </source>
</evidence>
<evidence type="ECO:0000256" key="3">
    <source>
        <dbReference type="ARBA" id="ARBA00004931"/>
    </source>
</evidence>
<dbReference type="Proteomes" id="UP000662814">
    <property type="component" value="Chromosome"/>
</dbReference>
<dbReference type="NCBIfam" id="TIGR01123">
    <property type="entry name" value="ilvE_II"/>
    <property type="match status" value="1"/>
</dbReference>
<keyword evidence="9 15" id="KW-0663">Pyridoxal phosphate</keyword>
<dbReference type="PROSITE" id="PS00770">
    <property type="entry name" value="AA_TRANSFER_CLASS_4"/>
    <property type="match status" value="1"/>
</dbReference>
<evidence type="ECO:0000256" key="14">
    <source>
        <dbReference type="RuleBase" id="RU004106"/>
    </source>
</evidence>
<dbReference type="EC" id="2.6.1.42" evidence="16"/>
<dbReference type="SUPFAM" id="SSF56752">
    <property type="entry name" value="D-aminoacid aminotransferase-like PLP-dependent enzymes"/>
    <property type="match status" value="1"/>
</dbReference>
<keyword evidence="10 16" id="KW-0100">Branched-chain amino acid biosynthesis</keyword>
<comment type="catalytic activity">
    <reaction evidence="12 16">
        <text>L-isoleucine + 2-oxoglutarate = (S)-3-methyl-2-oxopentanoate + L-glutamate</text>
        <dbReference type="Rhea" id="RHEA:24801"/>
        <dbReference type="ChEBI" id="CHEBI:16810"/>
        <dbReference type="ChEBI" id="CHEBI:29985"/>
        <dbReference type="ChEBI" id="CHEBI:35146"/>
        <dbReference type="ChEBI" id="CHEBI:58045"/>
        <dbReference type="EC" id="2.6.1.42"/>
    </reaction>
</comment>
<dbReference type="InterPro" id="IPR043132">
    <property type="entry name" value="BCAT-like_C"/>
</dbReference>
<comment type="cofactor">
    <cofactor evidence="1 15">
        <name>pyridoxal 5'-phosphate</name>
        <dbReference type="ChEBI" id="CHEBI:597326"/>
    </cofactor>
</comment>
<protein>
    <recommendedName>
        <fullName evidence="16">Branched-chain-amino-acid aminotransferase</fullName>
        <ecNumber evidence="16">2.6.1.42</ecNumber>
    </recommendedName>
</protein>
<dbReference type="Pfam" id="PF01063">
    <property type="entry name" value="Aminotran_4"/>
    <property type="match status" value="1"/>
</dbReference>
<evidence type="ECO:0000256" key="4">
    <source>
        <dbReference type="ARBA" id="ARBA00005072"/>
    </source>
</evidence>
<evidence type="ECO:0000256" key="5">
    <source>
        <dbReference type="ARBA" id="ARBA00009320"/>
    </source>
</evidence>
<dbReference type="Gene3D" id="3.30.470.10">
    <property type="match status" value="1"/>
</dbReference>
<dbReference type="CDD" id="cd01557">
    <property type="entry name" value="BCAT_beta_family"/>
    <property type="match status" value="1"/>
</dbReference>
<dbReference type="Gene3D" id="3.20.10.10">
    <property type="entry name" value="D-amino Acid Aminotransferase, subunit A, domain 2"/>
    <property type="match status" value="1"/>
</dbReference>
<comment type="similarity">
    <text evidence="5 14">Belongs to the class-IV pyridoxal-phosphate-dependent aminotransferase family.</text>
</comment>
<keyword evidence="6 16" id="KW-0032">Aminotransferase</keyword>
<evidence type="ECO:0000256" key="2">
    <source>
        <dbReference type="ARBA" id="ARBA00004824"/>
    </source>
</evidence>
<organism evidence="17 18">
    <name type="scientific">Paramicrobacterium chengjingii</name>
    <dbReference type="NCBI Taxonomy" id="2769067"/>
    <lineage>
        <taxon>Bacteria</taxon>
        <taxon>Bacillati</taxon>
        <taxon>Actinomycetota</taxon>
        <taxon>Actinomycetes</taxon>
        <taxon>Micrococcales</taxon>
        <taxon>Microbacteriaceae</taxon>
        <taxon>Paramicrobacterium</taxon>
    </lineage>
</organism>
<dbReference type="PIRSF" id="PIRSF006468">
    <property type="entry name" value="BCAT1"/>
    <property type="match status" value="1"/>
</dbReference>
<keyword evidence="18" id="KW-1185">Reference proteome</keyword>